<reference evidence="5 6" key="1">
    <citation type="submission" date="2015-01" db="EMBL/GenBank/DDBJ databases">
        <title>Evolution of Trichinella species and genotypes.</title>
        <authorList>
            <person name="Korhonen P.K."/>
            <person name="Edoardo P."/>
            <person name="Giuseppe L.R."/>
            <person name="Gasser R.B."/>
        </authorList>
    </citation>
    <scope>NUCLEOTIDE SEQUENCE [LARGE SCALE GENOMIC DNA]</scope>
    <source>
        <strain evidence="2">ISS13</strain>
        <strain evidence="4">ISS176</strain>
        <strain evidence="3">ISS588</strain>
    </source>
</reference>
<dbReference type="Proteomes" id="UP000054805">
    <property type="component" value="Unassembled WGS sequence"/>
</dbReference>
<evidence type="ECO:0000313" key="6">
    <source>
        <dbReference type="Proteomes" id="UP000054805"/>
    </source>
</evidence>
<proteinExistence type="predicted"/>
<gene>
    <name evidence="2" type="ORF">T4A_1659</name>
    <name evidence="3" type="ORF">T4B_12485</name>
    <name evidence="4" type="ORF">T4C_3334</name>
</gene>
<dbReference type="Proteomes" id="UP000054632">
    <property type="component" value="Unassembled WGS sequence"/>
</dbReference>
<sequence length="243" mass="27402">MAICQQPKQLFALLYSGKDFYLSRLTVNGTTSNVLSYKYLHCITEFSMGQVLNILLSIGVTVRVMRKATAYFIAFFMEFGGQLGTIFIGSVRIACISFLRRFFSLSKRMDVVLRMSGVTRLLFLNTLDDVRNKNMSINKMHVVDIDLSLTVLICAVLFPSQAAENIKLFGKNCCIMMLHIALYAQDTKDDDDGICLSDVHSLHSVNKSHLKAFVLLASFEQLLLLQIALQFKILPNLYGYLVV</sequence>
<evidence type="ECO:0000313" key="3">
    <source>
        <dbReference type="EMBL" id="KRZ32619.1"/>
    </source>
</evidence>
<organism evidence="3 6">
    <name type="scientific">Trichinella pseudospiralis</name>
    <name type="common">Parasitic roundworm</name>
    <dbReference type="NCBI Taxonomy" id="6337"/>
    <lineage>
        <taxon>Eukaryota</taxon>
        <taxon>Metazoa</taxon>
        <taxon>Ecdysozoa</taxon>
        <taxon>Nematoda</taxon>
        <taxon>Enoplea</taxon>
        <taxon>Dorylaimia</taxon>
        <taxon>Trichinellida</taxon>
        <taxon>Trichinellidae</taxon>
        <taxon>Trichinella</taxon>
    </lineage>
</organism>
<comment type="caution">
    <text evidence="3">The sequence shown here is derived from an EMBL/GenBank/DDBJ whole genome shotgun (WGS) entry which is preliminary data.</text>
</comment>
<protein>
    <submittedName>
        <fullName evidence="3">Uncharacterized protein</fullName>
    </submittedName>
</protein>
<keyword evidence="6" id="KW-1185">Reference proteome</keyword>
<name>A0A0V1JCA3_TRIPS</name>
<keyword evidence="1" id="KW-1133">Transmembrane helix</keyword>
<dbReference type="Proteomes" id="UP000054826">
    <property type="component" value="Unassembled WGS sequence"/>
</dbReference>
<feature type="transmembrane region" description="Helical" evidence="1">
    <location>
        <begin position="71"/>
        <end position="99"/>
    </location>
</feature>
<accession>A0A0V1JCA3</accession>
<keyword evidence="1" id="KW-0812">Transmembrane</keyword>
<dbReference type="EMBL" id="JYDR01000019">
    <property type="protein sequence ID" value="KRY75223.1"/>
    <property type="molecule type" value="Genomic_DNA"/>
</dbReference>
<dbReference type="EMBL" id="JYDV01000024">
    <property type="protein sequence ID" value="KRZ40770.1"/>
    <property type="molecule type" value="Genomic_DNA"/>
</dbReference>
<evidence type="ECO:0000313" key="4">
    <source>
        <dbReference type="EMBL" id="KRZ40770.1"/>
    </source>
</evidence>
<evidence type="ECO:0000313" key="5">
    <source>
        <dbReference type="Proteomes" id="UP000054632"/>
    </source>
</evidence>
<keyword evidence="1" id="KW-0472">Membrane</keyword>
<dbReference type="AlphaFoldDB" id="A0A0V1JCA3"/>
<evidence type="ECO:0000313" key="2">
    <source>
        <dbReference type="EMBL" id="KRY75223.1"/>
    </source>
</evidence>
<dbReference type="EMBL" id="JYDS01000015">
    <property type="protein sequence ID" value="KRZ32619.1"/>
    <property type="molecule type" value="Genomic_DNA"/>
</dbReference>
<evidence type="ECO:0000256" key="1">
    <source>
        <dbReference type="SAM" id="Phobius"/>
    </source>
</evidence>